<dbReference type="SUPFAM" id="SSF46934">
    <property type="entry name" value="UBA-like"/>
    <property type="match status" value="1"/>
</dbReference>
<gene>
    <name evidence="2" type="ORF">FSB_LOCUS22888</name>
</gene>
<dbReference type="EMBL" id="OIVN01001532">
    <property type="protein sequence ID" value="SPC95006.1"/>
    <property type="molecule type" value="Genomic_DNA"/>
</dbReference>
<reference evidence="2" key="1">
    <citation type="submission" date="2018-02" db="EMBL/GenBank/DDBJ databases">
        <authorList>
            <person name="Cohen D.B."/>
            <person name="Kent A.D."/>
        </authorList>
    </citation>
    <scope>NUCLEOTIDE SEQUENCE</scope>
</reference>
<accession>A0A2N9FWM0</accession>
<feature type="compositionally biased region" description="Polar residues" evidence="1">
    <location>
        <begin position="60"/>
        <end position="71"/>
    </location>
</feature>
<dbReference type="InterPro" id="IPR009060">
    <property type="entry name" value="UBA-like_sf"/>
</dbReference>
<proteinExistence type="predicted"/>
<sequence>MARPSQDAIDTFVSITGASESLALRKLEEHGGNLDEAINAHFGEVDRHITNPASAAPQPYNVTDMNDQSQARPRGLDSKARGGQMMERLQSIWAMERRL</sequence>
<dbReference type="AlphaFoldDB" id="A0A2N9FWM0"/>
<organism evidence="2">
    <name type="scientific">Fagus sylvatica</name>
    <name type="common">Beechnut</name>
    <dbReference type="NCBI Taxonomy" id="28930"/>
    <lineage>
        <taxon>Eukaryota</taxon>
        <taxon>Viridiplantae</taxon>
        <taxon>Streptophyta</taxon>
        <taxon>Embryophyta</taxon>
        <taxon>Tracheophyta</taxon>
        <taxon>Spermatophyta</taxon>
        <taxon>Magnoliopsida</taxon>
        <taxon>eudicotyledons</taxon>
        <taxon>Gunneridae</taxon>
        <taxon>Pentapetalae</taxon>
        <taxon>rosids</taxon>
        <taxon>fabids</taxon>
        <taxon>Fagales</taxon>
        <taxon>Fagaceae</taxon>
        <taxon>Fagus</taxon>
    </lineage>
</organism>
<protein>
    <submittedName>
        <fullName evidence="2">Uncharacterized protein</fullName>
    </submittedName>
</protein>
<evidence type="ECO:0000256" key="1">
    <source>
        <dbReference type="SAM" id="MobiDB-lite"/>
    </source>
</evidence>
<name>A0A2N9FWM0_FAGSY</name>
<evidence type="ECO:0000313" key="2">
    <source>
        <dbReference type="EMBL" id="SPC95006.1"/>
    </source>
</evidence>
<dbReference type="Pfam" id="PF14555">
    <property type="entry name" value="UBA_4"/>
    <property type="match status" value="1"/>
</dbReference>
<dbReference type="CDD" id="cd14351">
    <property type="entry name" value="UBA_Ubx1_like"/>
    <property type="match status" value="1"/>
</dbReference>
<dbReference type="Gene3D" id="1.10.8.10">
    <property type="entry name" value="DNA helicase RuvA subunit, C-terminal domain"/>
    <property type="match status" value="1"/>
</dbReference>
<feature type="region of interest" description="Disordered" evidence="1">
    <location>
        <begin position="51"/>
        <end position="83"/>
    </location>
</feature>